<feature type="domain" description="TEA" evidence="9">
    <location>
        <begin position="149"/>
        <end position="225"/>
    </location>
</feature>
<feature type="region of interest" description="Disordered" evidence="8">
    <location>
        <begin position="471"/>
        <end position="492"/>
    </location>
</feature>
<dbReference type="GO" id="GO:0000981">
    <property type="term" value="F:DNA-binding transcription factor activity, RNA polymerase II-specific"/>
    <property type="evidence" value="ECO:0007669"/>
    <property type="project" value="TreeGrafter"/>
</dbReference>
<dbReference type="InterPro" id="IPR000818">
    <property type="entry name" value="TEA/ATTS_dom"/>
</dbReference>
<keyword evidence="6" id="KW-0539">Nucleus</keyword>
<dbReference type="PROSITE" id="PS00554">
    <property type="entry name" value="TEA_1"/>
    <property type="match status" value="1"/>
</dbReference>
<dbReference type="GO" id="GO:0000978">
    <property type="term" value="F:RNA polymerase II cis-regulatory region sequence-specific DNA binding"/>
    <property type="evidence" value="ECO:0007669"/>
    <property type="project" value="TreeGrafter"/>
</dbReference>
<evidence type="ECO:0000259" key="9">
    <source>
        <dbReference type="PROSITE" id="PS51088"/>
    </source>
</evidence>
<dbReference type="FunFam" id="2.70.50.80:FF:000005">
    <property type="entry name" value="Transcription enhancer factor-like protein egl-44"/>
    <property type="match status" value="1"/>
</dbReference>
<feature type="compositionally biased region" description="Low complexity" evidence="8">
    <location>
        <begin position="282"/>
        <end position="294"/>
    </location>
</feature>
<feature type="region of interest" description="Disordered" evidence="8">
    <location>
        <begin position="404"/>
        <end position="447"/>
    </location>
</feature>
<evidence type="ECO:0000256" key="4">
    <source>
        <dbReference type="ARBA" id="ARBA00023125"/>
    </source>
</evidence>
<sequence>MFEAEPRMQSSAPSGSRMPPPPSGQSNPTNRPPTTSSSHPVSGLSSPFDYPSMHGVVHGFRGPQPPPLNDASPTSTLPSPYDMAAAFFSASSSTPALRPFGSSAQKRPAAASPPNLGSGGSPVVAGGSEGGATSASQSDEAEGEGAGGGNEADGVWSTEIEQYFQEALELYPPCGRRKIILAEEGKMYGRNELIARYIQQRTGKVRTRKQVSSHIQVLARRKSKELQAKIRDPDVKKEAISQLAKLSSAQIVSRDVAKGLQTESEIKFHQQPHHQHQRRSELSLPSPSSSTSSSANQLHNFHGHPPAHHQVPYRQSNSARKSPISEGATQRKIMRIADPDMYDTIDSFPALSNGQLPSVHSSRGSDLKSCASVSPSLAHGPPPNAFPSDSRYSSLYISHHHANLHQNPHLQPPSLPPLVEGGECSSGRHQVAPPPTSQHPPPPPDFSAVQLAAAAGLEHYFSTSRSPPIETSLYHNALQPPPPPPPPPSATPALLPQIAEFPHSPSGLGMRRWINRSIASEKLRLVELCAFVEYPCPPSELTAQDLTLNPETTPMKQHNFAHITANSLHPSDPILEEVDASQIWDKFPTDGLKQRIEDDSPNVFFLVKLWADINTELPEAANYAVSSIFEGTEDVPLLVSTRLCSYSSPFVEKLEYESPVLENGRYVYKQLRSPMCACMKKFIAKLLKLSSLAEMNQVLENFTILQTVTNKNTDEVLLGIAYVLEVSKSLRGAQHNIYRLAKPDASLTHQRPPSATLNGQSPPSPVD</sequence>
<dbReference type="Gene3D" id="2.70.50.80">
    <property type="match status" value="1"/>
</dbReference>
<feature type="compositionally biased region" description="Low complexity" evidence="8">
    <location>
        <begin position="121"/>
        <end position="138"/>
    </location>
</feature>
<dbReference type="InterPro" id="IPR041086">
    <property type="entry name" value="YBD"/>
</dbReference>
<feature type="compositionally biased region" description="Polar residues" evidence="8">
    <location>
        <begin position="747"/>
        <end position="761"/>
    </location>
</feature>
<evidence type="ECO:0000313" key="10">
    <source>
        <dbReference type="WBParaSite" id="MCU_000829-RB"/>
    </source>
</evidence>
<feature type="compositionally biased region" description="Pro residues" evidence="8">
    <location>
        <begin position="432"/>
        <end position="445"/>
    </location>
</feature>
<feature type="compositionally biased region" description="Pro residues" evidence="8">
    <location>
        <begin position="479"/>
        <end position="490"/>
    </location>
</feature>
<protein>
    <submittedName>
        <fullName evidence="10">TEA domain-containing protein</fullName>
    </submittedName>
</protein>
<keyword evidence="2" id="KW-0217">Developmental protein</keyword>
<keyword evidence="4" id="KW-0238">DNA-binding</keyword>
<proteinExistence type="predicted"/>
<feature type="compositionally biased region" description="Polar residues" evidence="8">
    <location>
        <begin position="24"/>
        <end position="35"/>
    </location>
</feature>
<feature type="region of interest" description="Disordered" evidence="8">
    <location>
        <begin position="350"/>
        <end position="386"/>
    </location>
</feature>
<evidence type="ECO:0000256" key="3">
    <source>
        <dbReference type="ARBA" id="ARBA00023015"/>
    </source>
</evidence>
<dbReference type="GO" id="GO:0048568">
    <property type="term" value="P:embryonic organ development"/>
    <property type="evidence" value="ECO:0007669"/>
    <property type="project" value="TreeGrafter"/>
</dbReference>
<evidence type="ECO:0000256" key="1">
    <source>
        <dbReference type="ARBA" id="ARBA00004123"/>
    </source>
</evidence>
<feature type="compositionally biased region" description="Polar residues" evidence="8">
    <location>
        <begin position="350"/>
        <end position="364"/>
    </location>
</feature>
<organism evidence="10">
    <name type="scientific">Mesocestoides corti</name>
    <name type="common">Flatworm</name>
    <dbReference type="NCBI Taxonomy" id="53468"/>
    <lineage>
        <taxon>Eukaryota</taxon>
        <taxon>Metazoa</taxon>
        <taxon>Spiralia</taxon>
        <taxon>Lophotrochozoa</taxon>
        <taxon>Platyhelminthes</taxon>
        <taxon>Cestoda</taxon>
        <taxon>Eucestoda</taxon>
        <taxon>Cyclophyllidea</taxon>
        <taxon>Mesocestoididae</taxon>
        <taxon>Mesocestoides</taxon>
    </lineage>
</organism>
<evidence type="ECO:0000256" key="5">
    <source>
        <dbReference type="ARBA" id="ARBA00023163"/>
    </source>
</evidence>
<dbReference type="Gene3D" id="6.10.20.40">
    <property type="entry name" value="TEA/ATTS domain"/>
    <property type="match status" value="1"/>
</dbReference>
<evidence type="ECO:0000256" key="6">
    <source>
        <dbReference type="ARBA" id="ARBA00023242"/>
    </source>
</evidence>
<comment type="subcellular location">
    <subcellularLocation>
        <location evidence="1">Nucleus</location>
    </subcellularLocation>
</comment>
<feature type="compositionally biased region" description="Low complexity" evidence="8">
    <location>
        <begin position="84"/>
        <end position="93"/>
    </location>
</feature>
<feature type="region of interest" description="Disordered" evidence="8">
    <location>
        <begin position="743"/>
        <end position="767"/>
    </location>
</feature>
<dbReference type="PANTHER" id="PTHR11834">
    <property type="entry name" value="TRANSCRIPTIONAL ENHANCER FACTOR TEF RELATED"/>
    <property type="match status" value="1"/>
</dbReference>
<dbReference type="PRINTS" id="PR00065">
    <property type="entry name" value="TEADOMAIN"/>
</dbReference>
<dbReference type="InterPro" id="IPR038096">
    <property type="entry name" value="TEA/ATTS_sf"/>
</dbReference>
<dbReference type="PANTHER" id="PTHR11834:SF0">
    <property type="entry name" value="PROTEIN SCALLOPED"/>
    <property type="match status" value="1"/>
</dbReference>
<dbReference type="GO" id="GO:0005667">
    <property type="term" value="C:transcription regulator complex"/>
    <property type="evidence" value="ECO:0007669"/>
    <property type="project" value="TreeGrafter"/>
</dbReference>
<feature type="region of interest" description="Disordered" evidence="8">
    <location>
        <begin position="268"/>
        <end position="336"/>
    </location>
</feature>
<dbReference type="Pfam" id="PF17725">
    <property type="entry name" value="YBD"/>
    <property type="match status" value="1"/>
</dbReference>
<dbReference type="PROSITE" id="PS51088">
    <property type="entry name" value="TEA_2"/>
    <property type="match status" value="1"/>
</dbReference>
<keyword evidence="3" id="KW-0805">Transcription regulation</keyword>
<name>A0A5K3EIR6_MESCO</name>
<keyword evidence="5" id="KW-0804">Transcription</keyword>
<accession>A0A5K3EIR6</accession>
<dbReference type="AlphaFoldDB" id="A0A5K3EIR6"/>
<dbReference type="Pfam" id="PF01285">
    <property type="entry name" value="TEA"/>
    <property type="match status" value="1"/>
</dbReference>
<dbReference type="WBParaSite" id="MCU_000829-RB">
    <property type="protein sequence ID" value="MCU_000829-RB"/>
    <property type="gene ID" value="MCU_000829"/>
</dbReference>
<dbReference type="GO" id="GO:0005634">
    <property type="term" value="C:nucleus"/>
    <property type="evidence" value="ECO:0007669"/>
    <property type="project" value="UniProtKB-SubCell"/>
</dbReference>
<feature type="region of interest" description="Disordered" evidence="8">
    <location>
        <begin position="1"/>
        <end position="153"/>
    </location>
</feature>
<evidence type="ECO:0000256" key="7">
    <source>
        <dbReference type="PROSITE-ProRule" id="PRU00505"/>
    </source>
</evidence>
<dbReference type="SMART" id="SM00426">
    <property type="entry name" value="TEA"/>
    <property type="match status" value="1"/>
</dbReference>
<evidence type="ECO:0000256" key="8">
    <source>
        <dbReference type="SAM" id="MobiDB-lite"/>
    </source>
</evidence>
<reference evidence="10" key="1">
    <citation type="submission" date="2019-11" db="UniProtKB">
        <authorList>
            <consortium name="WormBaseParasite"/>
        </authorList>
    </citation>
    <scope>IDENTIFICATION</scope>
</reference>
<dbReference type="InterPro" id="IPR050937">
    <property type="entry name" value="TEC1_TEAD_TF"/>
</dbReference>
<feature type="compositionally biased region" description="Low complexity" evidence="8">
    <location>
        <begin position="36"/>
        <end position="46"/>
    </location>
</feature>
<feature type="DNA-binding region" description="TEA" evidence="7">
    <location>
        <begin position="149"/>
        <end position="225"/>
    </location>
</feature>
<evidence type="ECO:0000256" key="2">
    <source>
        <dbReference type="ARBA" id="ARBA00022473"/>
    </source>
</evidence>